<dbReference type="GO" id="GO:1990380">
    <property type="term" value="F:K48-linked deubiquitinase activity"/>
    <property type="evidence" value="ECO:0007669"/>
    <property type="project" value="InterPro"/>
</dbReference>
<feature type="region of interest" description="Disordered" evidence="1">
    <location>
        <begin position="24"/>
        <end position="56"/>
    </location>
</feature>
<feature type="region of interest" description="Disordered" evidence="1">
    <location>
        <begin position="231"/>
        <end position="288"/>
    </location>
</feature>
<comment type="caution">
    <text evidence="3">The sequence shown here is derived from an EMBL/GenBank/DDBJ whole genome shotgun (WGS) entry which is preliminary data.</text>
</comment>
<dbReference type="GO" id="GO:0071108">
    <property type="term" value="P:protein K48-linked deubiquitination"/>
    <property type="evidence" value="ECO:0007669"/>
    <property type="project" value="TreeGrafter"/>
</dbReference>
<dbReference type="InterPro" id="IPR007518">
    <property type="entry name" value="MINDY"/>
</dbReference>
<sequence>MTAQELILQVFETSSDTISCPTSFTKTSARHSERDPQTQSQNLDSEEGVVQSARPRSFSLTQEPILLKHETLKNLGKSKSSVEYDICNAISDKLNKSDEESQNEINSNEDSRLYRPQFSIKKHHRNEEHLHSGSIDTEKGLKALSGDILSTRLSDAPGNFIPRSSSIASLTMYKDPQVVEPEIQEPVLCSEEPICDGDSNNKEQVDLDNTQCLTETSTKLTSNENKIYHSTNQHCASNEDPPRQYKPRSNSCSQRSFDKEAPPLPQRVSHDSLQLAVPSSTPDIRSQSQRKEMYYIKKIKWCDAKSKGITKVSPILTQNANGPCPLLGLVNALTLSTPAGLKAPLVETLKSREQVSLGLLLDAVFDEITSGRHGNLTDELPDVTDLYSFLVSLHTGMNVNPNFFPKDSGCSSKQSISGKESRNKRSMAGLFEETREVRLYSTFRVPLIHGWLPQPDSSMYAALLRSARTYEDAQNILLMQESLETKLSDEGLNLEEQILLEDISAVRAFFDSYATQLSPFGIESIRNSLSPGDFAILFRNNHFSTLYRHPKTLQLLQLVTDIGYAKNNEVVWESLIDVTGEYTQFYSGDFRLVSDVSSDPVFSQQSCSSSRVTRQTSQPLTHVTSTDIQPQLSQSQIIEQEDHDLAMAIQLQEEEEQRHKATLNARRRANNIPHQQDIRANQSSRQVGADTDRSPCANNSRVRAENRPIIPPRRGVMNIRSQQNSQVVNLGAEADQPPPSYEVAATQKAYVPPEVSNINNHSSSYNLNSVPRPNQNLEITGANRRSERREQIRDQIPSSGSELRSERRPGPVQGVVDKMIAGQGRVQKECAIM</sequence>
<accession>A0A420HXJ6</accession>
<evidence type="ECO:0000313" key="4">
    <source>
        <dbReference type="Proteomes" id="UP000286134"/>
    </source>
</evidence>
<dbReference type="OrthoDB" id="10261212at2759"/>
<name>A0A420HXJ6_9PEZI</name>
<feature type="compositionally biased region" description="Polar residues" evidence="1">
    <location>
        <begin position="672"/>
        <end position="686"/>
    </location>
</feature>
<evidence type="ECO:0000313" key="3">
    <source>
        <dbReference type="EMBL" id="RKF62194.1"/>
    </source>
</evidence>
<feature type="domain" description="MINDY deubiquitinase" evidence="2">
    <location>
        <begin position="293"/>
        <end position="590"/>
    </location>
</feature>
<proteinExistence type="predicted"/>
<feature type="compositionally biased region" description="Polar residues" evidence="1">
    <location>
        <begin position="277"/>
        <end position="287"/>
    </location>
</feature>
<dbReference type="PANTHER" id="PTHR18063:SF6">
    <property type="entry name" value="UBIQUITIN CARBOXYL-TERMINAL HYDROLASE"/>
    <property type="match status" value="1"/>
</dbReference>
<dbReference type="GO" id="GO:0005829">
    <property type="term" value="C:cytosol"/>
    <property type="evidence" value="ECO:0007669"/>
    <property type="project" value="TreeGrafter"/>
</dbReference>
<gene>
    <name evidence="3" type="ORF">OnM2_035037</name>
</gene>
<dbReference type="PANTHER" id="PTHR18063">
    <property type="entry name" value="NF-E2 INDUCIBLE PROTEIN"/>
    <property type="match status" value="1"/>
</dbReference>
<dbReference type="Pfam" id="PF04424">
    <property type="entry name" value="MINDY_DUB"/>
    <property type="match status" value="1"/>
</dbReference>
<feature type="region of interest" description="Disordered" evidence="1">
    <location>
        <begin position="760"/>
        <end position="813"/>
    </location>
</feature>
<protein>
    <submittedName>
        <fullName evidence="3">Putative duf544 domain-containing protein</fullName>
    </submittedName>
</protein>
<feature type="compositionally biased region" description="Basic and acidic residues" evidence="1">
    <location>
        <begin position="784"/>
        <end position="793"/>
    </location>
</feature>
<reference evidence="3 4" key="1">
    <citation type="journal article" date="2018" name="BMC Genomics">
        <title>Comparative genome analyses reveal sequence features reflecting distinct modes of host-adaptation between dicot and monocot powdery mildew.</title>
        <authorList>
            <person name="Wu Y."/>
            <person name="Ma X."/>
            <person name="Pan Z."/>
            <person name="Kale S.D."/>
            <person name="Song Y."/>
            <person name="King H."/>
            <person name="Zhang Q."/>
            <person name="Presley C."/>
            <person name="Deng X."/>
            <person name="Wei C.I."/>
            <person name="Xiao S."/>
        </authorList>
    </citation>
    <scope>NUCLEOTIDE SEQUENCE [LARGE SCALE GENOMIC DNA]</scope>
    <source>
        <strain evidence="3">UMSG2</strain>
    </source>
</reference>
<dbReference type="AlphaFoldDB" id="A0A420HXJ6"/>
<dbReference type="GO" id="GO:0016807">
    <property type="term" value="F:cysteine-type carboxypeptidase activity"/>
    <property type="evidence" value="ECO:0007669"/>
    <property type="project" value="TreeGrafter"/>
</dbReference>
<evidence type="ECO:0000256" key="1">
    <source>
        <dbReference type="SAM" id="MobiDB-lite"/>
    </source>
</evidence>
<feature type="region of interest" description="Disordered" evidence="1">
    <location>
        <begin position="667"/>
        <end position="719"/>
    </location>
</feature>
<dbReference type="Proteomes" id="UP000286134">
    <property type="component" value="Unassembled WGS sequence"/>
</dbReference>
<keyword evidence="4" id="KW-1185">Reference proteome</keyword>
<dbReference type="EMBL" id="MCFK01003534">
    <property type="protein sequence ID" value="RKF62194.1"/>
    <property type="molecule type" value="Genomic_DNA"/>
</dbReference>
<dbReference type="GO" id="GO:0071944">
    <property type="term" value="C:cell periphery"/>
    <property type="evidence" value="ECO:0007669"/>
    <property type="project" value="TreeGrafter"/>
</dbReference>
<dbReference type="STRING" id="212602.A0A420HXJ6"/>
<dbReference type="GO" id="GO:0004843">
    <property type="term" value="F:cysteine-type deubiquitinase activity"/>
    <property type="evidence" value="ECO:0007669"/>
    <property type="project" value="InterPro"/>
</dbReference>
<feature type="compositionally biased region" description="Polar residues" evidence="1">
    <location>
        <begin position="760"/>
        <end position="778"/>
    </location>
</feature>
<organism evidence="3 4">
    <name type="scientific">Erysiphe neolycopersici</name>
    <dbReference type="NCBI Taxonomy" id="212602"/>
    <lineage>
        <taxon>Eukaryota</taxon>
        <taxon>Fungi</taxon>
        <taxon>Dikarya</taxon>
        <taxon>Ascomycota</taxon>
        <taxon>Pezizomycotina</taxon>
        <taxon>Leotiomycetes</taxon>
        <taxon>Erysiphales</taxon>
        <taxon>Erysiphaceae</taxon>
        <taxon>Erysiphe</taxon>
    </lineage>
</organism>
<dbReference type="InterPro" id="IPR033979">
    <property type="entry name" value="MINDY_domain"/>
</dbReference>
<evidence type="ECO:0000259" key="2">
    <source>
        <dbReference type="Pfam" id="PF04424"/>
    </source>
</evidence>